<name>A0A6N2L188_SALVM</name>
<dbReference type="GO" id="GO:0007165">
    <property type="term" value="P:signal transduction"/>
    <property type="evidence" value="ECO:0007669"/>
    <property type="project" value="InterPro"/>
</dbReference>
<evidence type="ECO:0000259" key="5">
    <source>
        <dbReference type="Pfam" id="PF01582"/>
    </source>
</evidence>
<dbReference type="Gene3D" id="3.40.50.10140">
    <property type="entry name" value="Toll/interleukin-1 receptor homology (TIR) domain"/>
    <property type="match status" value="1"/>
</dbReference>
<dbReference type="EC" id="3.2.2.6" evidence="1"/>
<dbReference type="AlphaFoldDB" id="A0A6N2L188"/>
<dbReference type="Pfam" id="PF01582">
    <property type="entry name" value="TIR"/>
    <property type="match status" value="1"/>
</dbReference>
<keyword evidence="3" id="KW-0520">NAD</keyword>
<protein>
    <recommendedName>
        <fullName evidence="1">ADP-ribosyl cyclase/cyclic ADP-ribose hydrolase</fullName>
        <ecNumber evidence="1">3.2.2.6</ecNumber>
    </recommendedName>
</protein>
<dbReference type="PANTHER" id="PTHR32009:SF39">
    <property type="entry name" value="TIR DOMAIN-CONTAINING PROTEIN"/>
    <property type="match status" value="1"/>
</dbReference>
<dbReference type="InterPro" id="IPR035897">
    <property type="entry name" value="Toll_tir_struct_dom_sf"/>
</dbReference>
<comment type="catalytic activity">
    <reaction evidence="4">
        <text>NAD(+) + H2O = ADP-D-ribose + nicotinamide + H(+)</text>
        <dbReference type="Rhea" id="RHEA:16301"/>
        <dbReference type="ChEBI" id="CHEBI:15377"/>
        <dbReference type="ChEBI" id="CHEBI:15378"/>
        <dbReference type="ChEBI" id="CHEBI:17154"/>
        <dbReference type="ChEBI" id="CHEBI:57540"/>
        <dbReference type="ChEBI" id="CHEBI:57967"/>
        <dbReference type="EC" id="3.2.2.6"/>
    </reaction>
    <physiologicalReaction direction="left-to-right" evidence="4">
        <dbReference type="Rhea" id="RHEA:16302"/>
    </physiologicalReaction>
</comment>
<dbReference type="InterPro" id="IPR000157">
    <property type="entry name" value="TIR_dom"/>
</dbReference>
<reference evidence="6" key="1">
    <citation type="submission" date="2019-03" db="EMBL/GenBank/DDBJ databases">
        <authorList>
            <person name="Mank J."/>
            <person name="Almeida P."/>
        </authorList>
    </citation>
    <scope>NUCLEOTIDE SEQUENCE</scope>
    <source>
        <strain evidence="6">78183</strain>
    </source>
</reference>
<dbReference type="PANTHER" id="PTHR32009">
    <property type="entry name" value="TMV RESISTANCE PROTEIN N-LIKE"/>
    <property type="match status" value="1"/>
</dbReference>
<organism evidence="6">
    <name type="scientific">Salix viminalis</name>
    <name type="common">Common osier</name>
    <name type="synonym">Basket willow</name>
    <dbReference type="NCBI Taxonomy" id="40686"/>
    <lineage>
        <taxon>Eukaryota</taxon>
        <taxon>Viridiplantae</taxon>
        <taxon>Streptophyta</taxon>
        <taxon>Embryophyta</taxon>
        <taxon>Tracheophyta</taxon>
        <taxon>Spermatophyta</taxon>
        <taxon>Magnoliopsida</taxon>
        <taxon>eudicotyledons</taxon>
        <taxon>Gunneridae</taxon>
        <taxon>Pentapetalae</taxon>
        <taxon>rosids</taxon>
        <taxon>fabids</taxon>
        <taxon>Malpighiales</taxon>
        <taxon>Salicaceae</taxon>
        <taxon>Saliceae</taxon>
        <taxon>Salix</taxon>
    </lineage>
</organism>
<dbReference type="GO" id="GO:0061809">
    <property type="term" value="F:NAD+ nucleosidase activity, cyclic ADP-ribose generating"/>
    <property type="evidence" value="ECO:0007669"/>
    <property type="project" value="UniProtKB-EC"/>
</dbReference>
<evidence type="ECO:0000256" key="1">
    <source>
        <dbReference type="ARBA" id="ARBA00011982"/>
    </source>
</evidence>
<feature type="domain" description="TIR" evidence="5">
    <location>
        <begin position="57"/>
        <end position="135"/>
    </location>
</feature>
<accession>A0A6N2L188</accession>
<gene>
    <name evidence="6" type="ORF">SVIM_LOCUS167228</name>
</gene>
<sequence>MPTMSKNLVGIDSPLEVLNGYMGEEVGEAIFIRRRITSNAFTYLSTTLAIRGTIPGDKELEKVMAITSRLLDAIEKLGLSVIIFARDCASLTWCFDELDKMVKFMGQMKRDTIFPVSYEVKQSMIDDQIGRMYTIFFDKDEENCRDDVKVDEYSH</sequence>
<dbReference type="EMBL" id="CAADRP010001035">
    <property type="protein sequence ID" value="VFU34659.1"/>
    <property type="molecule type" value="Genomic_DNA"/>
</dbReference>
<proteinExistence type="predicted"/>
<keyword evidence="2" id="KW-0378">Hydrolase</keyword>
<dbReference type="SUPFAM" id="SSF52200">
    <property type="entry name" value="Toll/Interleukin receptor TIR domain"/>
    <property type="match status" value="1"/>
</dbReference>
<evidence type="ECO:0000256" key="3">
    <source>
        <dbReference type="ARBA" id="ARBA00023027"/>
    </source>
</evidence>
<evidence type="ECO:0000256" key="2">
    <source>
        <dbReference type="ARBA" id="ARBA00022801"/>
    </source>
</evidence>
<evidence type="ECO:0000313" key="6">
    <source>
        <dbReference type="EMBL" id="VFU34659.1"/>
    </source>
</evidence>
<evidence type="ECO:0000256" key="4">
    <source>
        <dbReference type="ARBA" id="ARBA00047304"/>
    </source>
</evidence>